<keyword evidence="8" id="KW-0143">Chaperone</keyword>
<dbReference type="EMBL" id="JAEHOE010000122">
    <property type="protein sequence ID" value="KAG2485811.1"/>
    <property type="molecule type" value="Genomic_DNA"/>
</dbReference>
<accession>A0A835XP95</accession>
<evidence type="ECO:0000256" key="2">
    <source>
        <dbReference type="ARBA" id="ARBA00022448"/>
    </source>
</evidence>
<proteinExistence type="predicted"/>
<dbReference type="GO" id="GO:0003723">
    <property type="term" value="F:RNA binding"/>
    <property type="evidence" value="ECO:0007669"/>
    <property type="project" value="TreeGrafter"/>
</dbReference>
<reference evidence="12" key="1">
    <citation type="journal article" date="2020" name="bioRxiv">
        <title>Comparative genomics of Chlamydomonas.</title>
        <authorList>
            <person name="Craig R.J."/>
            <person name="Hasan A.R."/>
            <person name="Ness R.W."/>
            <person name="Keightley P.D."/>
        </authorList>
    </citation>
    <scope>NUCLEOTIDE SEQUENCE</scope>
    <source>
        <strain evidence="12">CCAP 11/70</strain>
    </source>
</reference>
<evidence type="ECO:0000256" key="3">
    <source>
        <dbReference type="ARBA" id="ARBA00022692"/>
    </source>
</evidence>
<dbReference type="SUPFAM" id="SSF158702">
    <property type="entry name" value="Sec63 N-terminal domain-like"/>
    <property type="match status" value="1"/>
</dbReference>
<evidence type="ECO:0000256" key="9">
    <source>
        <dbReference type="SAM" id="MobiDB-lite"/>
    </source>
</evidence>
<dbReference type="PRINTS" id="PR00625">
    <property type="entry name" value="JDOMAIN"/>
</dbReference>
<dbReference type="SUPFAM" id="SSF46565">
    <property type="entry name" value="Chaperone J-domain"/>
    <property type="match status" value="1"/>
</dbReference>
<evidence type="ECO:0000256" key="1">
    <source>
        <dbReference type="ARBA" id="ARBA00004477"/>
    </source>
</evidence>
<evidence type="ECO:0000313" key="13">
    <source>
        <dbReference type="Proteomes" id="UP000612055"/>
    </source>
</evidence>
<dbReference type="Proteomes" id="UP000612055">
    <property type="component" value="Unassembled WGS sequence"/>
</dbReference>
<dbReference type="CDD" id="cd06257">
    <property type="entry name" value="DnaJ"/>
    <property type="match status" value="1"/>
</dbReference>
<dbReference type="InterPro" id="IPR001623">
    <property type="entry name" value="DnaJ_domain"/>
</dbReference>
<feature type="region of interest" description="Disordered" evidence="9">
    <location>
        <begin position="585"/>
        <end position="615"/>
    </location>
</feature>
<sequence>MVEHTGSTGLFAIFALSLYSLFIFPYTIYRLCNSGDDQAVVQPYLQGKQKKGLASRVLAKVLTKKNLLLIFFWVLWCVLLWYVNIATKDLKPFDPFEILGLERDASTAEIKKAYRQMSLLYHPDKNPDPKAHAYFASFITKAYQALTDEVSRKNYEKYGHPDGPQAMDVGVALPTWLFTKDSKVAPLMLLALVGFGILLPLGVVSFYMLNSNKYSGPNGVMQETLSFYFASKYSVKEAQSLVRIPETLVCAMEFITLPTPSEQTLGLEELRKMVLRSNPDLKDKNTFWKRKASVLKAHMLLLAHMEREQEHIPATLQADLRFVLTKSPLLLDEMMKIAVMPRPPLGYGWMTPAVAIVEMMQCMAQALSVSARKPVTGSAAKAGAADALAALLQLPQFDSDVLKKLKKQRIQSIKELQDLSAADLGEALRGAGLDAGAVEEVSTFLATLPSVHCRAECEVPGEDEIMEGDAVKCTLQLLVSRRSHNTPGFESQAPSRGSSKAIRAYTPNNPIPKDEAWHVMVVDPSTNAVMAWNKISLVEAEAVGFARSELVEEWERAGPMDGADKKDDRSRSRALATADKFISRYSNGARPGNATRKGAGAGADGEAGAGTDADSETGQVVELAFPIYKAGKYELQVLIMSDSYVGCDRAIPLRLRVVPMTRAVQEGRDAKSQAKAKEWVDSDEEDGDDEGKKKKRGGDGDSDAGSAAGDGDSEDEGDEDINSDEYDSEETGEMESGEDTDDEEDTKALPAAGAKPALTDGSADKDKDA</sequence>
<feature type="compositionally biased region" description="Basic and acidic residues" evidence="9">
    <location>
        <begin position="665"/>
        <end position="680"/>
    </location>
</feature>
<dbReference type="AlphaFoldDB" id="A0A835XP95"/>
<dbReference type="GO" id="GO:0031207">
    <property type="term" value="C:Sec62/Sec63 complex"/>
    <property type="evidence" value="ECO:0007669"/>
    <property type="project" value="TreeGrafter"/>
</dbReference>
<feature type="region of interest" description="Disordered" evidence="9">
    <location>
        <begin position="665"/>
        <end position="769"/>
    </location>
</feature>
<feature type="compositionally biased region" description="Acidic residues" evidence="9">
    <location>
        <begin position="711"/>
        <end position="745"/>
    </location>
</feature>
<name>A0A835XP95_9CHLO</name>
<dbReference type="Gene3D" id="1.10.150.20">
    <property type="entry name" value="5' to 3' exonuclease, C-terminal subdomain"/>
    <property type="match status" value="1"/>
</dbReference>
<gene>
    <name evidence="12" type="ORF">HYH03_015521</name>
</gene>
<dbReference type="SMART" id="SM00271">
    <property type="entry name" value="DnaJ"/>
    <property type="match status" value="1"/>
</dbReference>
<dbReference type="SUPFAM" id="SSF81296">
    <property type="entry name" value="E set domains"/>
    <property type="match status" value="1"/>
</dbReference>
<dbReference type="Gene3D" id="1.10.3380.10">
    <property type="entry name" value="Sec63 N-terminal domain-like domain"/>
    <property type="match status" value="1"/>
</dbReference>
<dbReference type="GO" id="GO:0006620">
    <property type="term" value="P:post-translational protein targeting to endoplasmic reticulum membrane"/>
    <property type="evidence" value="ECO:0007669"/>
    <property type="project" value="TreeGrafter"/>
</dbReference>
<organism evidence="12 13">
    <name type="scientific">Edaphochlamys debaryana</name>
    <dbReference type="NCBI Taxonomy" id="47281"/>
    <lineage>
        <taxon>Eukaryota</taxon>
        <taxon>Viridiplantae</taxon>
        <taxon>Chlorophyta</taxon>
        <taxon>core chlorophytes</taxon>
        <taxon>Chlorophyceae</taxon>
        <taxon>CS clade</taxon>
        <taxon>Chlamydomonadales</taxon>
        <taxon>Chlamydomonadales incertae sedis</taxon>
        <taxon>Edaphochlamys</taxon>
    </lineage>
</organism>
<keyword evidence="4" id="KW-0256">Endoplasmic reticulum</keyword>
<dbReference type="InterPro" id="IPR014756">
    <property type="entry name" value="Ig_E-set"/>
</dbReference>
<dbReference type="SMART" id="SM00973">
    <property type="entry name" value="Sec63"/>
    <property type="match status" value="1"/>
</dbReference>
<evidence type="ECO:0000256" key="5">
    <source>
        <dbReference type="ARBA" id="ARBA00022927"/>
    </source>
</evidence>
<dbReference type="OrthoDB" id="1734229at2759"/>
<dbReference type="Gene3D" id="2.60.40.150">
    <property type="entry name" value="C2 domain"/>
    <property type="match status" value="1"/>
</dbReference>
<feature type="transmembrane region" description="Helical" evidence="10">
    <location>
        <begin position="6"/>
        <end position="29"/>
    </location>
</feature>
<dbReference type="FunFam" id="1.10.287.110:FF:000038">
    <property type="entry name" value="DnaJ protein ERDJ2A"/>
    <property type="match status" value="1"/>
</dbReference>
<dbReference type="Pfam" id="PF00226">
    <property type="entry name" value="DnaJ"/>
    <property type="match status" value="1"/>
</dbReference>
<evidence type="ECO:0000256" key="10">
    <source>
        <dbReference type="SAM" id="Phobius"/>
    </source>
</evidence>
<protein>
    <recommendedName>
        <fullName evidence="11">J domain-containing protein</fullName>
    </recommendedName>
</protein>
<dbReference type="InterPro" id="IPR035892">
    <property type="entry name" value="C2_domain_sf"/>
</dbReference>
<keyword evidence="5" id="KW-0653">Protein transport</keyword>
<evidence type="ECO:0000256" key="4">
    <source>
        <dbReference type="ARBA" id="ARBA00022824"/>
    </source>
</evidence>
<keyword evidence="13" id="KW-1185">Reference proteome</keyword>
<dbReference type="PANTHER" id="PTHR24075:SF0">
    <property type="entry name" value="TRANSLOCATION PROTEIN SEC63 HOMOLOG"/>
    <property type="match status" value="1"/>
</dbReference>
<keyword evidence="2" id="KW-0813">Transport</keyword>
<keyword evidence="3 10" id="KW-0812">Transmembrane</keyword>
<dbReference type="Pfam" id="PF02889">
    <property type="entry name" value="Sec63"/>
    <property type="match status" value="1"/>
</dbReference>
<dbReference type="InterPro" id="IPR004179">
    <property type="entry name" value="Sec63-dom"/>
</dbReference>
<feature type="compositionally biased region" description="Gly residues" evidence="9">
    <location>
        <begin position="599"/>
        <end position="608"/>
    </location>
</feature>
<dbReference type="InterPro" id="IPR036869">
    <property type="entry name" value="J_dom_sf"/>
</dbReference>
<keyword evidence="7 10" id="KW-0472">Membrane</keyword>
<evidence type="ECO:0000256" key="6">
    <source>
        <dbReference type="ARBA" id="ARBA00022989"/>
    </source>
</evidence>
<dbReference type="PROSITE" id="PS50076">
    <property type="entry name" value="DNAJ_2"/>
    <property type="match status" value="1"/>
</dbReference>
<dbReference type="PANTHER" id="PTHR24075">
    <property type="entry name" value="SEC63 DOMAIN-CONTAINING"/>
    <property type="match status" value="1"/>
</dbReference>
<feature type="transmembrane region" description="Helical" evidence="10">
    <location>
        <begin position="184"/>
        <end position="209"/>
    </location>
</feature>
<feature type="compositionally biased region" description="Low complexity" evidence="9">
    <location>
        <begin position="748"/>
        <end position="759"/>
    </location>
</feature>
<evidence type="ECO:0000256" key="7">
    <source>
        <dbReference type="ARBA" id="ARBA00023136"/>
    </source>
</evidence>
<evidence type="ECO:0000313" key="12">
    <source>
        <dbReference type="EMBL" id="KAG2485811.1"/>
    </source>
</evidence>
<dbReference type="Gene3D" id="1.10.287.110">
    <property type="entry name" value="DnaJ domain"/>
    <property type="match status" value="1"/>
</dbReference>
<dbReference type="GO" id="GO:0008320">
    <property type="term" value="F:protein transmembrane transporter activity"/>
    <property type="evidence" value="ECO:0007669"/>
    <property type="project" value="TreeGrafter"/>
</dbReference>
<feature type="domain" description="J" evidence="11">
    <location>
        <begin position="94"/>
        <end position="159"/>
    </location>
</feature>
<comment type="subcellular location">
    <subcellularLocation>
        <location evidence="1">Endoplasmic reticulum membrane</location>
        <topology evidence="1">Multi-pass membrane protein</topology>
    </subcellularLocation>
</comment>
<feature type="transmembrane region" description="Helical" evidence="10">
    <location>
        <begin position="66"/>
        <end position="83"/>
    </location>
</feature>
<comment type="caution">
    <text evidence="12">The sequence shown here is derived from an EMBL/GenBank/DDBJ whole genome shotgun (WGS) entry which is preliminary data.</text>
</comment>
<evidence type="ECO:0000256" key="8">
    <source>
        <dbReference type="ARBA" id="ARBA00023186"/>
    </source>
</evidence>
<keyword evidence="6 10" id="KW-1133">Transmembrane helix</keyword>
<dbReference type="GO" id="GO:0006614">
    <property type="term" value="P:SRP-dependent cotranslational protein targeting to membrane"/>
    <property type="evidence" value="ECO:0007669"/>
    <property type="project" value="TreeGrafter"/>
</dbReference>
<evidence type="ECO:0000259" key="11">
    <source>
        <dbReference type="PROSITE" id="PS50076"/>
    </source>
</evidence>